<evidence type="ECO:0000259" key="8">
    <source>
        <dbReference type="PROSITE" id="PS50893"/>
    </source>
</evidence>
<dbReference type="Pfam" id="PF00664">
    <property type="entry name" value="ABC_membrane"/>
    <property type="match status" value="1"/>
</dbReference>
<keyword evidence="5 7" id="KW-1133">Transmembrane helix</keyword>
<feature type="domain" description="ABC transmembrane type-1" evidence="9">
    <location>
        <begin position="193"/>
        <end position="483"/>
    </location>
</feature>
<evidence type="ECO:0000313" key="11">
    <source>
        <dbReference type="WBParaSite" id="ACRNAN_scaffold3591.g23316.t1"/>
    </source>
</evidence>
<evidence type="ECO:0000256" key="5">
    <source>
        <dbReference type="ARBA" id="ARBA00022989"/>
    </source>
</evidence>
<evidence type="ECO:0000259" key="9">
    <source>
        <dbReference type="PROSITE" id="PS50929"/>
    </source>
</evidence>
<feature type="transmembrane region" description="Helical" evidence="7">
    <location>
        <begin position="110"/>
        <end position="133"/>
    </location>
</feature>
<sequence>MFFLTQTWKPIFYFSLIDTIITFTSLGFYNDSSKFDLNSTNSHISLQNGYNFLTSGFDFVIFFFIRCSFIAYFFYKKPYLDVLTLAGIQIFNSGFTILKFIAFSEKEEQLYFLGVWISCFWNFISLLVLLFLWRWAQKELGIEEPKDPKESDEEDKEKESKLNKEEENIPLLTVAYRILSFCKFQWKWYALEIVLFLIAAGVRAVQPHYNAKLISIFTNKDAILSFISMLTNNEEMSILVHAIVVSVALYIIGMALSGIETGCSSYSSEIFEGRLKSELFTAVMKQDLAFFDDNTSGDLIARISYEVGNIRYATCANTVLSEIVPLIYSLYFMSSISWRLTLANFVAMPFLMFAYEIYNSKRMKFYRETYESSAKALSVIDESISSIRTVKSFGCEEIEVKRYHELIKQSSRLNKKKSLAYMIFHWVNDLSDNVNYIFIVAYAIYLVMHGKILPEQLVEFWLYQTSIAGYLYQINYTVSTITDGLVSGRRVFSIIDRQPKILKSGSLKKPIDGKITFKNVSFTYPTRPNEKVLEGLNFECQADETIAFVGPSGVGKSTIIHLLKRFYDPDSGEILVDDIPIDEYDSRFLHNSIAMVAQEPILFDASISYNIKYGCDDWVTEKDVENAAKQANIHDFIVTTEKGYETSCGEKGVALSGGQKQRIAIARALIRKPEILILDEATSALDAATERDIQDTLHKISQHITVIIIAHRLSTVQRADKIFVLSDKKIVQTGTHKKLMEEVDGVYFNLVSKQVLHEKEDKDEEDDENTNKDD</sequence>
<evidence type="ECO:0000256" key="6">
    <source>
        <dbReference type="ARBA" id="ARBA00023136"/>
    </source>
</evidence>
<dbReference type="InterPro" id="IPR027417">
    <property type="entry name" value="P-loop_NTPase"/>
</dbReference>
<evidence type="ECO:0000256" key="4">
    <source>
        <dbReference type="ARBA" id="ARBA00022840"/>
    </source>
</evidence>
<dbReference type="InterPro" id="IPR036640">
    <property type="entry name" value="ABC1_TM_sf"/>
</dbReference>
<dbReference type="PANTHER" id="PTHR43394">
    <property type="entry name" value="ATP-DEPENDENT PERMEASE MDL1, MITOCHONDRIAL"/>
    <property type="match status" value="1"/>
</dbReference>
<dbReference type="InterPro" id="IPR003593">
    <property type="entry name" value="AAA+_ATPase"/>
</dbReference>
<dbReference type="FunFam" id="3.40.50.300:FF:000218">
    <property type="entry name" value="Multidrug ABC transporter ATP-binding protein"/>
    <property type="match status" value="1"/>
</dbReference>
<keyword evidence="4" id="KW-0067">ATP-binding</keyword>
<dbReference type="GO" id="GO:0005524">
    <property type="term" value="F:ATP binding"/>
    <property type="evidence" value="ECO:0007669"/>
    <property type="project" value="UniProtKB-KW"/>
</dbReference>
<dbReference type="GO" id="GO:0016020">
    <property type="term" value="C:membrane"/>
    <property type="evidence" value="ECO:0007669"/>
    <property type="project" value="UniProtKB-SubCell"/>
</dbReference>
<keyword evidence="3" id="KW-0547">Nucleotide-binding</keyword>
<dbReference type="WBParaSite" id="ACRNAN_scaffold3591.g23316.t1">
    <property type="protein sequence ID" value="ACRNAN_scaffold3591.g23316.t1"/>
    <property type="gene ID" value="ACRNAN_scaffold3591.g23316"/>
</dbReference>
<feature type="domain" description="ABC transporter" evidence="8">
    <location>
        <begin position="515"/>
        <end position="752"/>
    </location>
</feature>
<dbReference type="SUPFAM" id="SSF52540">
    <property type="entry name" value="P-loop containing nucleoside triphosphate hydrolases"/>
    <property type="match status" value="1"/>
</dbReference>
<feature type="transmembrane region" description="Helical" evidence="7">
    <location>
        <begin position="338"/>
        <end position="358"/>
    </location>
</feature>
<dbReference type="PROSITE" id="PS00211">
    <property type="entry name" value="ABC_TRANSPORTER_1"/>
    <property type="match status" value="1"/>
</dbReference>
<feature type="transmembrane region" description="Helical" evidence="7">
    <location>
        <begin position="186"/>
        <end position="205"/>
    </location>
</feature>
<evidence type="ECO:0000256" key="7">
    <source>
        <dbReference type="SAM" id="Phobius"/>
    </source>
</evidence>
<evidence type="ECO:0000256" key="3">
    <source>
        <dbReference type="ARBA" id="ARBA00022741"/>
    </source>
</evidence>
<dbReference type="CDD" id="cd03249">
    <property type="entry name" value="ABC_MTABC3_MDL1_MDL2"/>
    <property type="match status" value="1"/>
</dbReference>
<reference evidence="11" key="1">
    <citation type="submission" date="2022-11" db="UniProtKB">
        <authorList>
            <consortium name="WormBaseParasite"/>
        </authorList>
    </citation>
    <scope>IDENTIFICATION</scope>
</reference>
<feature type="transmembrane region" description="Helical" evidence="7">
    <location>
        <begin position="12"/>
        <end position="30"/>
    </location>
</feature>
<dbReference type="InterPro" id="IPR011527">
    <property type="entry name" value="ABC1_TM_dom"/>
</dbReference>
<dbReference type="Pfam" id="PF00005">
    <property type="entry name" value="ABC_tran"/>
    <property type="match status" value="1"/>
</dbReference>
<organism evidence="10 11">
    <name type="scientific">Acrobeloides nanus</name>
    <dbReference type="NCBI Taxonomy" id="290746"/>
    <lineage>
        <taxon>Eukaryota</taxon>
        <taxon>Metazoa</taxon>
        <taxon>Ecdysozoa</taxon>
        <taxon>Nematoda</taxon>
        <taxon>Chromadorea</taxon>
        <taxon>Rhabditida</taxon>
        <taxon>Tylenchina</taxon>
        <taxon>Cephalobomorpha</taxon>
        <taxon>Cephaloboidea</taxon>
        <taxon>Cephalobidae</taxon>
        <taxon>Acrobeloides</taxon>
    </lineage>
</organism>
<dbReference type="SMART" id="SM00382">
    <property type="entry name" value="AAA"/>
    <property type="match status" value="1"/>
</dbReference>
<evidence type="ECO:0000313" key="10">
    <source>
        <dbReference type="Proteomes" id="UP000887540"/>
    </source>
</evidence>
<protein>
    <submittedName>
        <fullName evidence="11">Uncharacterized protein</fullName>
    </submittedName>
</protein>
<evidence type="ECO:0000256" key="1">
    <source>
        <dbReference type="ARBA" id="ARBA00004141"/>
    </source>
</evidence>
<dbReference type="InterPro" id="IPR003439">
    <property type="entry name" value="ABC_transporter-like_ATP-bd"/>
</dbReference>
<keyword evidence="6 7" id="KW-0472">Membrane</keyword>
<dbReference type="PROSITE" id="PS50893">
    <property type="entry name" value="ABC_TRANSPORTER_2"/>
    <property type="match status" value="1"/>
</dbReference>
<feature type="transmembrane region" description="Helical" evidence="7">
    <location>
        <begin position="82"/>
        <end position="104"/>
    </location>
</feature>
<name>A0A914DR78_9BILA</name>
<dbReference type="Gene3D" id="1.20.1560.10">
    <property type="entry name" value="ABC transporter type 1, transmembrane domain"/>
    <property type="match status" value="1"/>
</dbReference>
<feature type="transmembrane region" description="Helical" evidence="7">
    <location>
        <begin position="50"/>
        <end position="75"/>
    </location>
</feature>
<dbReference type="PANTHER" id="PTHR43394:SF1">
    <property type="entry name" value="ATP-BINDING CASSETTE SUB-FAMILY B MEMBER 10, MITOCHONDRIAL"/>
    <property type="match status" value="1"/>
</dbReference>
<dbReference type="GO" id="GO:0016887">
    <property type="term" value="F:ATP hydrolysis activity"/>
    <property type="evidence" value="ECO:0007669"/>
    <property type="project" value="InterPro"/>
</dbReference>
<feature type="transmembrane region" description="Helical" evidence="7">
    <location>
        <begin position="238"/>
        <end position="259"/>
    </location>
</feature>
<dbReference type="PROSITE" id="PS50929">
    <property type="entry name" value="ABC_TM1F"/>
    <property type="match status" value="1"/>
</dbReference>
<dbReference type="GO" id="GO:0015421">
    <property type="term" value="F:ABC-type oligopeptide transporter activity"/>
    <property type="evidence" value="ECO:0007669"/>
    <property type="project" value="TreeGrafter"/>
</dbReference>
<accession>A0A914DR78</accession>
<comment type="subcellular location">
    <subcellularLocation>
        <location evidence="1">Membrane</location>
        <topology evidence="1">Multi-pass membrane protein</topology>
    </subcellularLocation>
</comment>
<dbReference type="InterPro" id="IPR039421">
    <property type="entry name" value="Type_1_exporter"/>
</dbReference>
<dbReference type="InterPro" id="IPR017871">
    <property type="entry name" value="ABC_transporter-like_CS"/>
</dbReference>
<keyword evidence="2 7" id="KW-0812">Transmembrane</keyword>
<dbReference type="AlphaFoldDB" id="A0A914DR78"/>
<proteinExistence type="predicted"/>
<dbReference type="SUPFAM" id="SSF90123">
    <property type="entry name" value="ABC transporter transmembrane region"/>
    <property type="match status" value="1"/>
</dbReference>
<dbReference type="Proteomes" id="UP000887540">
    <property type="component" value="Unplaced"/>
</dbReference>
<keyword evidence="10" id="KW-1185">Reference proteome</keyword>
<dbReference type="Gene3D" id="3.40.50.300">
    <property type="entry name" value="P-loop containing nucleotide triphosphate hydrolases"/>
    <property type="match status" value="1"/>
</dbReference>
<evidence type="ECO:0000256" key="2">
    <source>
        <dbReference type="ARBA" id="ARBA00022692"/>
    </source>
</evidence>